<protein>
    <submittedName>
        <fullName evidence="1">Uncharacterized protein</fullName>
    </submittedName>
</protein>
<dbReference type="KEGG" id="bcm:Bcenmc03_0426"/>
<dbReference type="EMBL" id="CP000958">
    <property type="protein sequence ID" value="ACA89606.1"/>
    <property type="molecule type" value="Genomic_DNA"/>
</dbReference>
<organism evidence="1 2">
    <name type="scientific">Burkholderia orbicola (strain MC0-3)</name>
    <dbReference type="NCBI Taxonomy" id="406425"/>
    <lineage>
        <taxon>Bacteria</taxon>
        <taxon>Pseudomonadati</taxon>
        <taxon>Pseudomonadota</taxon>
        <taxon>Betaproteobacteria</taxon>
        <taxon>Burkholderiales</taxon>
        <taxon>Burkholderiaceae</taxon>
        <taxon>Burkholderia</taxon>
        <taxon>Burkholderia cepacia complex</taxon>
        <taxon>Burkholderia orbicola</taxon>
    </lineage>
</organism>
<dbReference type="Proteomes" id="UP000002169">
    <property type="component" value="Chromosome 1"/>
</dbReference>
<evidence type="ECO:0000313" key="1">
    <source>
        <dbReference type="EMBL" id="ACA89606.1"/>
    </source>
</evidence>
<proteinExistence type="predicted"/>
<gene>
    <name evidence="1" type="ordered locus">Bcenmc03_0426</name>
</gene>
<dbReference type="AlphaFoldDB" id="B1JUM0"/>
<dbReference type="HOGENOM" id="CLU_1841334_0_0_4"/>
<reference evidence="2" key="1">
    <citation type="submission" date="2008-02" db="EMBL/GenBank/DDBJ databases">
        <title>Complete sequence of chromosome 1 of Burkholderia cenocepacia MC0-3.</title>
        <authorList>
            <person name="Copeland A."/>
            <person name="Lucas S."/>
            <person name="Lapidus A."/>
            <person name="Barry K."/>
            <person name="Bruce D."/>
            <person name="Goodwin L."/>
            <person name="Glavina del Rio T."/>
            <person name="Dalin E."/>
            <person name="Tice H."/>
            <person name="Pitluck S."/>
            <person name="Chain P."/>
            <person name="Malfatti S."/>
            <person name="Shin M."/>
            <person name="Vergez L."/>
            <person name="Schmutz J."/>
            <person name="Larimer F."/>
            <person name="Land M."/>
            <person name="Hauser L."/>
            <person name="Kyrpides N."/>
            <person name="Mikhailova N."/>
            <person name="Tiedje J."/>
            <person name="Richardson P."/>
        </authorList>
    </citation>
    <scope>NUCLEOTIDE SEQUENCE [LARGE SCALE GENOMIC DNA]</scope>
    <source>
        <strain evidence="2">MC0-3</strain>
    </source>
</reference>
<evidence type="ECO:0000313" key="2">
    <source>
        <dbReference type="Proteomes" id="UP000002169"/>
    </source>
</evidence>
<sequence length="139" mass="15086">MAATSRSDAKQRLTGDWGERPETPIGVVIIDFLAENLESKYLPLGLFFEAAKSVSGSDKGAVVNVVNYLTGGALPLLKLELEYIDDAVVYRLKSDEALAATTRSINPISGDFDPDLSEKLFMCYSISDTGKVVLGRDHD</sequence>
<name>B1JUM0_BURO0</name>
<dbReference type="RefSeq" id="WP_012327786.1">
    <property type="nucleotide sequence ID" value="NC_010508.1"/>
</dbReference>
<accession>B1JUM0</accession>